<dbReference type="InterPro" id="IPR013154">
    <property type="entry name" value="ADH-like_N"/>
</dbReference>
<feature type="domain" description="Alcohol dehydrogenase-like C-terminal" evidence="5">
    <location>
        <begin position="195"/>
        <end position="324"/>
    </location>
</feature>
<gene>
    <name evidence="7" type="ORF">ACG33_03600</name>
</gene>
<dbReference type="Pfam" id="PF00107">
    <property type="entry name" value="ADH_zinc_N"/>
    <property type="match status" value="1"/>
</dbReference>
<evidence type="ECO:0008006" key="9">
    <source>
        <dbReference type="Google" id="ProtNLM"/>
    </source>
</evidence>
<dbReference type="OrthoDB" id="9773078at2"/>
<dbReference type="InterPro" id="IPR050129">
    <property type="entry name" value="Zn_alcohol_dh"/>
</dbReference>
<dbReference type="PANTHER" id="PTHR43401">
    <property type="entry name" value="L-THREONINE 3-DEHYDROGENASE"/>
    <property type="match status" value="1"/>
</dbReference>
<comment type="similarity">
    <text evidence="4">Belongs to the zinc-containing alcohol dehydrogenase family.</text>
</comment>
<sequence>MTNPALAAVLNDKETLELRELPLPPIGDDDGLLRIEACGICGSDIAQFRGELAWGHGYPVIPGHEIVGRIDQLGRHAARRWNVQEGDLVTVDPFLACGCCDTCMSGRYINCTNNWGDKQQSYGFIGTEYAPGLWGGYSQYLYLHRNARLYKFPAGVAANQAVLFNTLGGGIRWAVTVPKLGIGDTIVIMTPGQRGLTSVIAAREAGAGKIIVAGRKDSYKMALARELGADVTINFQRENLLERVKEETAGRLADVVLDLTPEATQPVLDAIEIVRPGGTVVLAGSKGARTVAIPTDTLMWKDITLRGVVGVGHREYRQAISIIASGKYPLHRLMTHRFPLREAETAIRTLAGESPVEEPMCIAIEPWLDERQHLQGDMK</sequence>
<keyword evidence="2 4" id="KW-0862">Zinc</keyword>
<dbReference type="Gene3D" id="3.90.180.10">
    <property type="entry name" value="Medium-chain alcohol dehydrogenases, catalytic domain"/>
    <property type="match status" value="1"/>
</dbReference>
<evidence type="ECO:0000313" key="8">
    <source>
        <dbReference type="Proteomes" id="UP000070250"/>
    </source>
</evidence>
<dbReference type="Proteomes" id="UP000070250">
    <property type="component" value="Chromosome"/>
</dbReference>
<keyword evidence="8" id="KW-1185">Reference proteome</keyword>
<evidence type="ECO:0000259" key="5">
    <source>
        <dbReference type="Pfam" id="PF00107"/>
    </source>
</evidence>
<dbReference type="AlphaFoldDB" id="A0A127F707"/>
<dbReference type="EMBL" id="CP011971">
    <property type="protein sequence ID" value="AMN46204.1"/>
    <property type="molecule type" value="Genomic_DNA"/>
</dbReference>
<dbReference type="PANTHER" id="PTHR43401:SF2">
    <property type="entry name" value="L-THREONINE 3-DEHYDROGENASE"/>
    <property type="match status" value="1"/>
</dbReference>
<name>A0A127F707_STEDE</name>
<dbReference type="InterPro" id="IPR002328">
    <property type="entry name" value="ADH_Zn_CS"/>
</dbReference>
<dbReference type="PROSITE" id="PS00059">
    <property type="entry name" value="ADH_ZINC"/>
    <property type="match status" value="1"/>
</dbReference>
<accession>A0A127F707</accession>
<reference evidence="7 8" key="1">
    <citation type="submission" date="2015-06" db="EMBL/GenBank/DDBJ databases">
        <title>A Comprehensive Approach to Explore the Metabolic and Phylogenetic Diversity of Bacterial Steroid Degradation in the Environment: Testosterone as an Example.</title>
        <authorList>
            <person name="Yang F.-C."/>
            <person name="Chen Y.-L."/>
            <person name="Yu C.-P."/>
            <person name="Tang S.-L."/>
            <person name="Wang P.-H."/>
            <person name="Ismail W."/>
            <person name="Wang C.-H."/>
            <person name="Yang C.-Y."/>
            <person name="Chiang Y.-R."/>
        </authorList>
    </citation>
    <scope>NUCLEOTIDE SEQUENCE [LARGE SCALE GENOMIC DNA]</scope>
    <source>
        <strain evidence="7 8">DSM 18526</strain>
    </source>
</reference>
<organism evidence="7 8">
    <name type="scientific">Steroidobacter denitrificans</name>
    <dbReference type="NCBI Taxonomy" id="465721"/>
    <lineage>
        <taxon>Bacteria</taxon>
        <taxon>Pseudomonadati</taxon>
        <taxon>Pseudomonadota</taxon>
        <taxon>Gammaproteobacteria</taxon>
        <taxon>Steroidobacterales</taxon>
        <taxon>Steroidobacteraceae</taxon>
        <taxon>Steroidobacter</taxon>
    </lineage>
</organism>
<dbReference type="RefSeq" id="WP_066918761.1">
    <property type="nucleotide sequence ID" value="NZ_CP011971.1"/>
</dbReference>
<evidence type="ECO:0000256" key="3">
    <source>
        <dbReference type="ARBA" id="ARBA00023002"/>
    </source>
</evidence>
<evidence type="ECO:0000313" key="7">
    <source>
        <dbReference type="EMBL" id="AMN46204.1"/>
    </source>
</evidence>
<evidence type="ECO:0000256" key="1">
    <source>
        <dbReference type="ARBA" id="ARBA00022723"/>
    </source>
</evidence>
<evidence type="ECO:0000256" key="2">
    <source>
        <dbReference type="ARBA" id="ARBA00022833"/>
    </source>
</evidence>
<dbReference type="STRING" id="465721.ACG33_03600"/>
<comment type="cofactor">
    <cofactor evidence="4">
        <name>Zn(2+)</name>
        <dbReference type="ChEBI" id="CHEBI:29105"/>
    </cofactor>
</comment>
<keyword evidence="3" id="KW-0560">Oxidoreductase</keyword>
<dbReference type="GO" id="GO:0008270">
    <property type="term" value="F:zinc ion binding"/>
    <property type="evidence" value="ECO:0007669"/>
    <property type="project" value="InterPro"/>
</dbReference>
<dbReference type="SUPFAM" id="SSF50129">
    <property type="entry name" value="GroES-like"/>
    <property type="match status" value="1"/>
</dbReference>
<dbReference type="InterPro" id="IPR036291">
    <property type="entry name" value="NAD(P)-bd_dom_sf"/>
</dbReference>
<dbReference type="KEGG" id="sdf:ACG33_03600"/>
<protein>
    <recommendedName>
        <fullName evidence="9">Alcohol dehydrogenase</fullName>
    </recommendedName>
</protein>
<proteinExistence type="inferred from homology"/>
<dbReference type="GO" id="GO:0016491">
    <property type="term" value="F:oxidoreductase activity"/>
    <property type="evidence" value="ECO:0007669"/>
    <property type="project" value="UniProtKB-KW"/>
</dbReference>
<dbReference type="Gene3D" id="3.40.50.720">
    <property type="entry name" value="NAD(P)-binding Rossmann-like Domain"/>
    <property type="match status" value="1"/>
</dbReference>
<keyword evidence="1 4" id="KW-0479">Metal-binding</keyword>
<dbReference type="SUPFAM" id="SSF51735">
    <property type="entry name" value="NAD(P)-binding Rossmann-fold domains"/>
    <property type="match status" value="1"/>
</dbReference>
<feature type="domain" description="Alcohol dehydrogenase-like N-terminal" evidence="6">
    <location>
        <begin position="28"/>
        <end position="153"/>
    </location>
</feature>
<dbReference type="InterPro" id="IPR011032">
    <property type="entry name" value="GroES-like_sf"/>
</dbReference>
<dbReference type="Pfam" id="PF08240">
    <property type="entry name" value="ADH_N"/>
    <property type="match status" value="1"/>
</dbReference>
<dbReference type="InterPro" id="IPR013149">
    <property type="entry name" value="ADH-like_C"/>
</dbReference>
<evidence type="ECO:0000256" key="4">
    <source>
        <dbReference type="RuleBase" id="RU361277"/>
    </source>
</evidence>
<evidence type="ECO:0000259" key="6">
    <source>
        <dbReference type="Pfam" id="PF08240"/>
    </source>
</evidence>